<dbReference type="OrthoDB" id="191139at2759"/>
<keyword evidence="2" id="KW-0521">NADP</keyword>
<evidence type="ECO:0000313" key="5">
    <source>
        <dbReference type="EnsemblFungi" id="MAPG_00271T0"/>
    </source>
</evidence>
<accession>A0A0C4DKJ6</accession>
<evidence type="ECO:0000256" key="1">
    <source>
        <dbReference type="ARBA" id="ARBA00006484"/>
    </source>
</evidence>
<dbReference type="eggNOG" id="KOG1208">
    <property type="taxonomic scope" value="Eukaryota"/>
</dbReference>
<dbReference type="GO" id="GO:0016491">
    <property type="term" value="F:oxidoreductase activity"/>
    <property type="evidence" value="ECO:0007669"/>
    <property type="project" value="UniProtKB-KW"/>
</dbReference>
<dbReference type="STRING" id="644358.A0A0C4DKJ6"/>
<reference evidence="4" key="2">
    <citation type="submission" date="2010-05" db="EMBL/GenBank/DDBJ databases">
        <title>The Genome Sequence of Magnaporthe poae strain ATCC 64411.</title>
        <authorList>
            <consortium name="The Broad Institute Genome Sequencing Platform"/>
            <consortium name="Broad Institute Genome Sequencing Center for Infectious Disease"/>
            <person name="Ma L.-J."/>
            <person name="Dead R."/>
            <person name="Young S."/>
            <person name="Zeng Q."/>
            <person name="Koehrsen M."/>
            <person name="Alvarado L."/>
            <person name="Berlin A."/>
            <person name="Chapman S.B."/>
            <person name="Chen Z."/>
            <person name="Freedman E."/>
            <person name="Gellesch M."/>
            <person name="Goldberg J."/>
            <person name="Griggs A."/>
            <person name="Gujja S."/>
            <person name="Heilman E.R."/>
            <person name="Heiman D."/>
            <person name="Hepburn T."/>
            <person name="Howarth C."/>
            <person name="Jen D."/>
            <person name="Larson L."/>
            <person name="Mehta T."/>
            <person name="Neiman D."/>
            <person name="Pearson M."/>
            <person name="Roberts A."/>
            <person name="Saif S."/>
            <person name="Shea T."/>
            <person name="Shenoy N."/>
            <person name="Sisk P."/>
            <person name="Stolte C."/>
            <person name="Sykes S."/>
            <person name="Walk T."/>
            <person name="White J."/>
            <person name="Yandava C."/>
            <person name="Haas B."/>
            <person name="Nusbaum C."/>
            <person name="Birren B."/>
        </authorList>
    </citation>
    <scope>NUCLEOTIDE SEQUENCE</scope>
    <source>
        <strain evidence="4">ATCC 64411</strain>
    </source>
</reference>
<evidence type="ECO:0000313" key="4">
    <source>
        <dbReference type="EMBL" id="KLU81177.1"/>
    </source>
</evidence>
<comment type="similarity">
    <text evidence="1">Belongs to the short-chain dehydrogenases/reductases (SDR) family.</text>
</comment>
<proteinExistence type="inferred from homology"/>
<dbReference type="Gene3D" id="3.40.50.720">
    <property type="entry name" value="NAD(P)-binding Rossmann-like Domain"/>
    <property type="match status" value="1"/>
</dbReference>
<dbReference type="Pfam" id="PF00106">
    <property type="entry name" value="adh_short"/>
    <property type="match status" value="1"/>
</dbReference>
<gene>
    <name evidence="4" type="ORF">MAPG_00271</name>
</gene>
<reference evidence="6" key="1">
    <citation type="submission" date="2010-05" db="EMBL/GenBank/DDBJ databases">
        <title>The genome sequence of Magnaporthe poae strain ATCC 64411.</title>
        <authorList>
            <person name="Ma L.-J."/>
            <person name="Dead R."/>
            <person name="Young S."/>
            <person name="Zeng Q."/>
            <person name="Koehrsen M."/>
            <person name="Alvarado L."/>
            <person name="Berlin A."/>
            <person name="Chapman S.B."/>
            <person name="Chen Z."/>
            <person name="Freedman E."/>
            <person name="Gellesch M."/>
            <person name="Goldberg J."/>
            <person name="Griggs A."/>
            <person name="Gujja S."/>
            <person name="Heilman E.R."/>
            <person name="Heiman D."/>
            <person name="Hepburn T."/>
            <person name="Howarth C."/>
            <person name="Jen D."/>
            <person name="Larson L."/>
            <person name="Mehta T."/>
            <person name="Neiman D."/>
            <person name="Pearson M."/>
            <person name="Roberts A."/>
            <person name="Saif S."/>
            <person name="Shea T."/>
            <person name="Shenoy N."/>
            <person name="Sisk P."/>
            <person name="Stolte C."/>
            <person name="Sykes S."/>
            <person name="Walk T."/>
            <person name="White J."/>
            <person name="Yandava C."/>
            <person name="Haas B."/>
            <person name="Nusbaum C."/>
            <person name="Birren B."/>
        </authorList>
    </citation>
    <scope>NUCLEOTIDE SEQUENCE [LARGE SCALE GENOMIC DNA]</scope>
    <source>
        <strain evidence="6">ATCC 64411 / 73-15</strain>
    </source>
</reference>
<name>A0A0C4DKJ6_MAGP6</name>
<dbReference type="Proteomes" id="UP000011715">
    <property type="component" value="Unassembled WGS sequence"/>
</dbReference>
<dbReference type="AlphaFoldDB" id="A0A0C4DKJ6"/>
<keyword evidence="6" id="KW-1185">Reference proteome</keyword>
<evidence type="ECO:0000256" key="3">
    <source>
        <dbReference type="ARBA" id="ARBA00023002"/>
    </source>
</evidence>
<evidence type="ECO:0008006" key="7">
    <source>
        <dbReference type="Google" id="ProtNLM"/>
    </source>
</evidence>
<reference evidence="5" key="4">
    <citation type="journal article" date="2015" name="G3 (Bethesda)">
        <title>Genome sequences of three phytopathogenic species of the Magnaporthaceae family of fungi.</title>
        <authorList>
            <person name="Okagaki L.H."/>
            <person name="Nunes C.C."/>
            <person name="Sailsbery J."/>
            <person name="Clay B."/>
            <person name="Brown D."/>
            <person name="John T."/>
            <person name="Oh Y."/>
            <person name="Young N."/>
            <person name="Fitzgerald M."/>
            <person name="Haas B.J."/>
            <person name="Zeng Q."/>
            <person name="Young S."/>
            <person name="Adiconis X."/>
            <person name="Fan L."/>
            <person name="Levin J.Z."/>
            <person name="Mitchell T.K."/>
            <person name="Okubara P.A."/>
            <person name="Farman M.L."/>
            <person name="Kohn L.M."/>
            <person name="Birren B."/>
            <person name="Ma L.-J."/>
            <person name="Dean R.A."/>
        </authorList>
    </citation>
    <scope>NUCLEOTIDE SEQUENCE</scope>
    <source>
        <strain evidence="5">ATCC 64411 / 73-15</strain>
    </source>
</reference>
<dbReference type="PANTHER" id="PTHR24320:SF282">
    <property type="entry name" value="WW DOMAIN-CONTAINING OXIDOREDUCTASE"/>
    <property type="match status" value="1"/>
</dbReference>
<organism evidence="5 6">
    <name type="scientific">Magnaporthiopsis poae (strain ATCC 64411 / 73-15)</name>
    <name type="common">Kentucky bluegrass fungus</name>
    <name type="synonym">Magnaporthe poae</name>
    <dbReference type="NCBI Taxonomy" id="644358"/>
    <lineage>
        <taxon>Eukaryota</taxon>
        <taxon>Fungi</taxon>
        <taxon>Dikarya</taxon>
        <taxon>Ascomycota</taxon>
        <taxon>Pezizomycotina</taxon>
        <taxon>Sordariomycetes</taxon>
        <taxon>Sordariomycetidae</taxon>
        <taxon>Magnaporthales</taxon>
        <taxon>Magnaporthaceae</taxon>
        <taxon>Magnaporthiopsis</taxon>
    </lineage>
</organism>
<dbReference type="PANTHER" id="PTHR24320">
    <property type="entry name" value="RETINOL DEHYDROGENASE"/>
    <property type="match status" value="1"/>
</dbReference>
<dbReference type="InterPro" id="IPR002347">
    <property type="entry name" value="SDR_fam"/>
</dbReference>
<dbReference type="VEuPathDB" id="FungiDB:MAPG_00271"/>
<dbReference type="EnsemblFungi" id="MAPG_00271T0">
    <property type="protein sequence ID" value="MAPG_00271T0"/>
    <property type="gene ID" value="MAPG_00271"/>
</dbReference>
<dbReference type="PRINTS" id="PR00081">
    <property type="entry name" value="GDHRDH"/>
</dbReference>
<reference evidence="5" key="5">
    <citation type="submission" date="2015-06" db="UniProtKB">
        <authorList>
            <consortium name="EnsemblFungi"/>
        </authorList>
    </citation>
    <scope>IDENTIFICATION</scope>
    <source>
        <strain evidence="5">ATCC 64411</strain>
    </source>
</reference>
<dbReference type="InterPro" id="IPR036291">
    <property type="entry name" value="NAD(P)-bd_dom_sf"/>
</dbReference>
<keyword evidence="3" id="KW-0560">Oxidoreductase</keyword>
<protein>
    <recommendedName>
        <fullName evidence="7">Retinol dehydrogenase 12</fullName>
    </recommendedName>
</protein>
<reference evidence="4" key="3">
    <citation type="submission" date="2011-03" db="EMBL/GenBank/DDBJ databases">
        <title>Annotation of Magnaporthe poae ATCC 64411.</title>
        <authorList>
            <person name="Ma L.-J."/>
            <person name="Dead R."/>
            <person name="Young S.K."/>
            <person name="Zeng Q."/>
            <person name="Gargeya S."/>
            <person name="Fitzgerald M."/>
            <person name="Haas B."/>
            <person name="Abouelleil A."/>
            <person name="Alvarado L."/>
            <person name="Arachchi H.M."/>
            <person name="Berlin A."/>
            <person name="Brown A."/>
            <person name="Chapman S.B."/>
            <person name="Chen Z."/>
            <person name="Dunbar C."/>
            <person name="Freedman E."/>
            <person name="Gearin G."/>
            <person name="Gellesch M."/>
            <person name="Goldberg J."/>
            <person name="Griggs A."/>
            <person name="Gujja S."/>
            <person name="Heiman D."/>
            <person name="Howarth C."/>
            <person name="Larson L."/>
            <person name="Lui A."/>
            <person name="MacDonald P.J.P."/>
            <person name="Mehta T."/>
            <person name="Montmayeur A."/>
            <person name="Murphy C."/>
            <person name="Neiman D."/>
            <person name="Pearson M."/>
            <person name="Priest M."/>
            <person name="Roberts A."/>
            <person name="Saif S."/>
            <person name="Shea T."/>
            <person name="Shenoy N."/>
            <person name="Sisk P."/>
            <person name="Stolte C."/>
            <person name="Sykes S."/>
            <person name="Yandava C."/>
            <person name="Wortman J."/>
            <person name="Nusbaum C."/>
            <person name="Birren B."/>
        </authorList>
    </citation>
    <scope>NUCLEOTIDE SEQUENCE</scope>
    <source>
        <strain evidence="4">ATCC 64411</strain>
    </source>
</reference>
<dbReference type="EMBL" id="GL876966">
    <property type="protein sequence ID" value="KLU81177.1"/>
    <property type="molecule type" value="Genomic_DNA"/>
</dbReference>
<evidence type="ECO:0000313" key="6">
    <source>
        <dbReference type="Proteomes" id="UP000011715"/>
    </source>
</evidence>
<sequence>MGTGASSIKLDKETPPSLAGKVVVITGGNVGLGRQSAIELAKKGPAEIWIASRNKVKGEEAVAEIQKVAGADGSTPLVRFLELDLSSFDSIKSATQTLLAATDRIDILMLNAGVLGGPPSTTAQGYEVRWGVNHVGHALLFKLLLPRLLDTTRRPGGDGDVRVISLSSIAHYVPVWGSIAWGTLKGDGASLYPVQRYGQSKMANLVYAAEIARRHPQLVSVSVYPGIVETDIFEANGGAGLVVSLLHLYALVFGTTVEVGARTQVWAATTAASNLVNGEYYTPVGTIVGRTRSRSSRNPELGKMLWDWTEKELEGHGLN</sequence>
<dbReference type="OMA" id="ILYLMIM"/>
<dbReference type="EMBL" id="ADBL01000061">
    <property type="status" value="NOT_ANNOTATED_CDS"/>
    <property type="molecule type" value="Genomic_DNA"/>
</dbReference>
<evidence type="ECO:0000256" key="2">
    <source>
        <dbReference type="ARBA" id="ARBA00022857"/>
    </source>
</evidence>
<dbReference type="SUPFAM" id="SSF51735">
    <property type="entry name" value="NAD(P)-binding Rossmann-fold domains"/>
    <property type="match status" value="1"/>
</dbReference>